<evidence type="ECO:0000256" key="1">
    <source>
        <dbReference type="SAM" id="Phobius"/>
    </source>
</evidence>
<name>A0A252AYF4_9PROT</name>
<keyword evidence="1" id="KW-1133">Transmembrane helix</keyword>
<keyword evidence="1" id="KW-0472">Membrane</keyword>
<dbReference type="Proteomes" id="UP000194641">
    <property type="component" value="Unassembled WGS sequence"/>
</dbReference>
<comment type="caution">
    <text evidence="2">The sequence shown here is derived from an EMBL/GenBank/DDBJ whole genome shotgun (WGS) entry which is preliminary data.</text>
</comment>
<sequence length="60" mass="6905">MAQPFQNGLTVRNREKSRSAYRSAFWFPSRKELCIGVCVLKFWFLSTPALMAQAILVLLL</sequence>
<feature type="transmembrane region" description="Helical" evidence="1">
    <location>
        <begin position="33"/>
        <end position="59"/>
    </location>
</feature>
<protein>
    <submittedName>
        <fullName evidence="2">Uncharacterized protein</fullName>
    </submittedName>
</protein>
<evidence type="ECO:0000313" key="3">
    <source>
        <dbReference type="Proteomes" id="UP000194641"/>
    </source>
</evidence>
<accession>A0A252AYF4</accession>
<keyword evidence="1" id="KW-0812">Transmembrane</keyword>
<organism evidence="2 3">
    <name type="scientific">Acetobacter indonesiensis</name>
    <dbReference type="NCBI Taxonomy" id="104101"/>
    <lineage>
        <taxon>Bacteria</taxon>
        <taxon>Pseudomonadati</taxon>
        <taxon>Pseudomonadota</taxon>
        <taxon>Alphaproteobacteria</taxon>
        <taxon>Acetobacterales</taxon>
        <taxon>Acetobacteraceae</taxon>
        <taxon>Acetobacter</taxon>
    </lineage>
</organism>
<evidence type="ECO:0000313" key="2">
    <source>
        <dbReference type="EMBL" id="OUI96716.1"/>
    </source>
</evidence>
<dbReference type="AlphaFoldDB" id="A0A252AYF4"/>
<dbReference type="EMBL" id="JOPA01000002">
    <property type="protein sequence ID" value="OUI96716.1"/>
    <property type="molecule type" value="Genomic_DNA"/>
</dbReference>
<gene>
    <name evidence="2" type="ORF">HK17_05500</name>
</gene>
<reference evidence="3" key="1">
    <citation type="submission" date="2014-06" db="EMBL/GenBank/DDBJ databases">
        <authorList>
            <person name="Winans N.J."/>
            <person name="Newell P.D."/>
            <person name="Douglas A.E."/>
        </authorList>
    </citation>
    <scope>NUCLEOTIDE SEQUENCE [LARGE SCALE GENOMIC DNA]</scope>
</reference>
<proteinExistence type="predicted"/>